<evidence type="ECO:0000313" key="3">
    <source>
        <dbReference type="Proteomes" id="UP001153076"/>
    </source>
</evidence>
<feature type="region of interest" description="Disordered" evidence="1">
    <location>
        <begin position="15"/>
        <end position="44"/>
    </location>
</feature>
<feature type="compositionally biased region" description="Pro residues" evidence="1">
    <location>
        <begin position="34"/>
        <end position="44"/>
    </location>
</feature>
<organism evidence="2 3">
    <name type="scientific">Carnegiea gigantea</name>
    <dbReference type="NCBI Taxonomy" id="171969"/>
    <lineage>
        <taxon>Eukaryota</taxon>
        <taxon>Viridiplantae</taxon>
        <taxon>Streptophyta</taxon>
        <taxon>Embryophyta</taxon>
        <taxon>Tracheophyta</taxon>
        <taxon>Spermatophyta</taxon>
        <taxon>Magnoliopsida</taxon>
        <taxon>eudicotyledons</taxon>
        <taxon>Gunneridae</taxon>
        <taxon>Pentapetalae</taxon>
        <taxon>Caryophyllales</taxon>
        <taxon>Cactineae</taxon>
        <taxon>Cactaceae</taxon>
        <taxon>Cactoideae</taxon>
        <taxon>Echinocereeae</taxon>
        <taxon>Carnegiea</taxon>
    </lineage>
</organism>
<keyword evidence="3" id="KW-1185">Reference proteome</keyword>
<accession>A0A9Q1KI92</accession>
<dbReference type="EMBL" id="JAKOGI010000109">
    <property type="protein sequence ID" value="KAJ8444004.1"/>
    <property type="molecule type" value="Genomic_DNA"/>
</dbReference>
<evidence type="ECO:0000256" key="1">
    <source>
        <dbReference type="SAM" id="MobiDB-lite"/>
    </source>
</evidence>
<comment type="caution">
    <text evidence="2">The sequence shown here is derived from an EMBL/GenBank/DDBJ whole genome shotgun (WGS) entry which is preliminary data.</text>
</comment>
<feature type="region of interest" description="Disordered" evidence="1">
    <location>
        <begin position="105"/>
        <end position="130"/>
    </location>
</feature>
<feature type="compositionally biased region" description="Basic residues" evidence="1">
    <location>
        <begin position="120"/>
        <end position="130"/>
    </location>
</feature>
<reference evidence="2" key="1">
    <citation type="submission" date="2022-04" db="EMBL/GenBank/DDBJ databases">
        <title>Carnegiea gigantea Genome sequencing and assembly v2.</title>
        <authorList>
            <person name="Copetti D."/>
            <person name="Sanderson M.J."/>
            <person name="Burquez A."/>
            <person name="Wojciechowski M.F."/>
        </authorList>
    </citation>
    <scope>NUCLEOTIDE SEQUENCE</scope>
    <source>
        <strain evidence="2">SGP5-SGP5p</strain>
        <tissue evidence="2">Aerial part</tissue>
    </source>
</reference>
<protein>
    <submittedName>
        <fullName evidence="2">Uncharacterized protein</fullName>
    </submittedName>
</protein>
<name>A0A9Q1KI92_9CARY</name>
<gene>
    <name evidence="2" type="ORF">Cgig2_020850</name>
</gene>
<evidence type="ECO:0000313" key="2">
    <source>
        <dbReference type="EMBL" id="KAJ8444004.1"/>
    </source>
</evidence>
<dbReference type="Proteomes" id="UP001153076">
    <property type="component" value="Unassembled WGS sequence"/>
</dbReference>
<proteinExistence type="predicted"/>
<dbReference type="AlphaFoldDB" id="A0A9Q1KI92"/>
<sequence length="186" mass="19806">MSDPSFLITPLPVSGTSLSCSSPPSAPTTAPSSPSLPLPPLTAVPPPIADPAAHPWLQLGGNLPPLHPNLFSLNVKNFVTARFKFLKSNDAHPVQHQAFATSTKYGNSTCNNNRGQGGKGKGRHNNNRKGNKNLGAGIVLQIPFGSIQFPEKKGHGLEELQGKLLDMINADCDSSHHFSSERTRTC</sequence>
<feature type="compositionally biased region" description="Low complexity" evidence="1">
    <location>
        <begin position="15"/>
        <end position="33"/>
    </location>
</feature>